<evidence type="ECO:0000256" key="7">
    <source>
        <dbReference type="ARBA" id="ARBA00023267"/>
    </source>
</evidence>
<dbReference type="InterPro" id="IPR005479">
    <property type="entry name" value="CPAse_ATP-bd"/>
</dbReference>
<dbReference type="FunFam" id="3.40.50.20:FF:000010">
    <property type="entry name" value="Propionyl-CoA carboxylase subunit alpha"/>
    <property type="match status" value="1"/>
</dbReference>
<dbReference type="PROSITE" id="PS00867">
    <property type="entry name" value="CPSASE_2"/>
    <property type="match status" value="1"/>
</dbReference>
<feature type="binding site" evidence="10">
    <location>
        <position position="302"/>
    </location>
    <ligand>
        <name>ATP</name>
        <dbReference type="ChEBI" id="CHEBI:30616"/>
    </ligand>
</feature>
<dbReference type="Gene3D" id="3.20.20.70">
    <property type="entry name" value="Aldolase class I"/>
    <property type="match status" value="1"/>
</dbReference>
<feature type="binding site" evidence="10">
    <location>
        <position position="676"/>
    </location>
    <ligand>
        <name>substrate</name>
    </ligand>
</feature>
<dbReference type="InterPro" id="IPR003379">
    <property type="entry name" value="Carboxylase_cons_dom"/>
</dbReference>
<dbReference type="Pfam" id="PF00682">
    <property type="entry name" value="HMGL-like"/>
    <property type="match status" value="1"/>
</dbReference>
<feature type="domain" description="Pyruvate carboxyltransferase" evidence="17">
    <location>
        <begin position="595"/>
        <end position="864"/>
    </location>
</feature>
<evidence type="ECO:0000256" key="11">
    <source>
        <dbReference type="PIRSR" id="PIRSR001594-3"/>
    </source>
</evidence>
<evidence type="ECO:0000256" key="12">
    <source>
        <dbReference type="PIRSR" id="PIRSR001594-4"/>
    </source>
</evidence>
<dbReference type="InterPro" id="IPR011053">
    <property type="entry name" value="Single_hybrid_motif"/>
</dbReference>
<evidence type="ECO:0000259" key="14">
    <source>
        <dbReference type="PROSITE" id="PS50968"/>
    </source>
</evidence>
<dbReference type="GeneID" id="8860994"/>
<dbReference type="PROSITE" id="PS50991">
    <property type="entry name" value="PYR_CT"/>
    <property type="match status" value="1"/>
</dbReference>
<dbReference type="SUPFAM" id="SSF51569">
    <property type="entry name" value="Aldolase"/>
    <property type="match status" value="1"/>
</dbReference>
<dbReference type="PROSITE" id="PS00866">
    <property type="entry name" value="CPSASE_1"/>
    <property type="match status" value="1"/>
</dbReference>
<dbReference type="GO" id="GO:0005524">
    <property type="term" value="F:ATP binding"/>
    <property type="evidence" value="ECO:0007669"/>
    <property type="project" value="UniProtKB-UniRule"/>
</dbReference>
<feature type="binding site" description="via carbamate group" evidence="11">
    <location>
        <position position="773"/>
    </location>
    <ligand>
        <name>Mn(2+)</name>
        <dbReference type="ChEBI" id="CHEBI:29035"/>
    </ligand>
</feature>
<dbReference type="EMBL" id="GG738926">
    <property type="protein sequence ID" value="EFC36726.1"/>
    <property type="molecule type" value="Genomic_DNA"/>
</dbReference>
<dbReference type="InParanoid" id="D2W2J6"/>
<dbReference type="PROSITE" id="PS50968">
    <property type="entry name" value="BIOTINYL_LIPOYL"/>
    <property type="match status" value="1"/>
</dbReference>
<dbReference type="SUPFAM" id="SSF52440">
    <property type="entry name" value="PreATP-grasp domain"/>
    <property type="match status" value="1"/>
</dbReference>
<dbReference type="PANTHER" id="PTHR43778:SF2">
    <property type="entry name" value="PYRUVATE CARBOXYLASE, MITOCHONDRIAL"/>
    <property type="match status" value="1"/>
</dbReference>
<dbReference type="InterPro" id="IPR011764">
    <property type="entry name" value="Biotin_carboxylation_dom"/>
</dbReference>
<dbReference type="InterPro" id="IPR011761">
    <property type="entry name" value="ATP-grasp"/>
</dbReference>
<dbReference type="SUPFAM" id="SSF56059">
    <property type="entry name" value="Glutathione synthetase ATP-binding domain-like"/>
    <property type="match status" value="1"/>
</dbReference>
<dbReference type="NCBIfam" id="NF006761">
    <property type="entry name" value="PRK09282.1"/>
    <property type="match status" value="1"/>
</dbReference>
<evidence type="ECO:0000256" key="6">
    <source>
        <dbReference type="ARBA" id="ARBA00022840"/>
    </source>
</evidence>
<evidence type="ECO:0000259" key="15">
    <source>
        <dbReference type="PROSITE" id="PS50975"/>
    </source>
</evidence>
<dbReference type="AlphaFoldDB" id="D2W2J6"/>
<keyword evidence="19" id="KW-1185">Reference proteome</keyword>
<feature type="region of interest" description="Disordered" evidence="13">
    <location>
        <begin position="551"/>
        <end position="575"/>
    </location>
</feature>
<dbReference type="GO" id="GO:0006094">
    <property type="term" value="P:gluconeogenesis"/>
    <property type="evidence" value="ECO:0007669"/>
    <property type="project" value="InterPro"/>
</dbReference>
<dbReference type="InterPro" id="IPR005482">
    <property type="entry name" value="Biotin_COase_C"/>
</dbReference>
<evidence type="ECO:0000259" key="17">
    <source>
        <dbReference type="PROSITE" id="PS50991"/>
    </source>
</evidence>
<dbReference type="Pfam" id="PF00364">
    <property type="entry name" value="Biotin_lipoyl"/>
    <property type="match status" value="1"/>
</dbReference>
<feature type="binding site" evidence="10">
    <location>
        <position position="941"/>
    </location>
    <ligand>
        <name>substrate</name>
    </ligand>
</feature>
<dbReference type="VEuPathDB" id="AmoebaDB:NAEGRDRAFT_82148"/>
<evidence type="ECO:0000256" key="13">
    <source>
        <dbReference type="SAM" id="MobiDB-lite"/>
    </source>
</evidence>
<dbReference type="InterPro" id="IPR013785">
    <property type="entry name" value="Aldolase_TIM"/>
</dbReference>
<dbReference type="Gene3D" id="2.40.50.100">
    <property type="match status" value="1"/>
</dbReference>
<dbReference type="PIRSF" id="PIRSF001594">
    <property type="entry name" value="Pyruv_carbox"/>
    <property type="match status" value="1"/>
</dbReference>
<evidence type="ECO:0000256" key="3">
    <source>
        <dbReference type="ARBA" id="ARBA00022598"/>
    </source>
</evidence>
<dbReference type="CDD" id="cd06850">
    <property type="entry name" value="biotinyl_domain"/>
    <property type="match status" value="1"/>
</dbReference>
<dbReference type="FunFam" id="3.30.470.20:FF:000012">
    <property type="entry name" value="Pyruvate carboxylase"/>
    <property type="match status" value="1"/>
</dbReference>
<dbReference type="InterPro" id="IPR011054">
    <property type="entry name" value="Rudment_hybrid_motif"/>
</dbReference>
<feature type="binding site" evidence="11">
    <location>
        <position position="604"/>
    </location>
    <ligand>
        <name>Mn(2+)</name>
        <dbReference type="ChEBI" id="CHEBI:29035"/>
    </ligand>
</feature>
<sequence length="1200" mass="131940">MKKVCLSKSTSSSTSAKLNFAIQKHKKNGNSSSIFNRSTPISFSNTDYIQQLYRQYGTTRISLKEFEKLLVANRGEIATRILRSAHEIGCRTVSIYAKQDASSVHRYKADESYLIGKDKELGPVEAYLSIDEIIKIAKENGVDAIHPGYGFLSERADFARACSENGIQFIGPTADVVESFGDKTRARKVATDIGIPVVPGTPTAVTSIAEAKTFCSQISFPVILKAAMGGGGRGMRVVSKMEDLEEAFQRASSEALNAFGSSAIFIEKFVEKPRHIEVQILADKFGNVVHLYERDCSVQRRHQKVVEIAPAPHLNPQVREKILADAVRLARHVKYQNAGTFEFLVDSNGKDYYFIEVNPRLQVEHTVTEEITGVDIVRSQILIAEGKSLDEIGLKQESISVRGSAIQCRVTTEDPLNGFQPDTGVLEAFRTGEGMGIRLDIGSGYVGSKITPFYDSLLVKVIGKGLTHEEASNKLRRALAEFRIRGVKHNIPFLQKVLSHEKFLNGYVDTSFIDTNPELFQFSSSGNRAQKLLSFLAENVVNGPTTLLVTDLEPSKKNPTVPKTPTGAPPRGWKQVLDEQGPEAFAKAIRDRSELLITDTTMRDAHQSLLATRVRTRDLMSIAPYTAHAMSDCLSLEMGGGATFDVCLNFLRECPFERLAKLREAIPNIPFQMLFRGANAVGYTAYPDNVVYKYCKKTVEHGMDIFRIFDSLNYVPNMELGIDAVGSAGGVIEAAISYTGDVSDPKKSKYNLEYYLKVARSLVEKGVHILCIKDMAGLLRPSAATLLIGALRKEFPHIPIHLHTHDTAGTGVATLLAAAEAGADIVDAAIDSMSGLTSQPSLGAIVASLKNTPLDTKLDLGKLSKVSDYWEQARGLYAPFECTTTLRSGSSDVYVHEIPGGQYTNLNAQVYSINGSLDGFPKVKESYEIANRLLGDIIKVTPSSKVVGDLAQFMVQNNLAEKDVIEKADQFKLGIPYGGFPEPLRTKVMRGKPSIEGRPGASMPDFDFVKLKDKLKKDLDYDASEEDLISSSLFPKVFEEYVQFKQQYGEVTNLGTRQYFKGIKVGEETEVELEKGKVLHIKLKAIGEVGSDGKREVFFEVNGQSRLVLVQDKKLSKTIQIRSKANKKDPNEIGAPMPGKVIDIKVKEGDKVKKGDTLLVQSAMKMETQVKCNFDGIIKSLGVKVGDEVQGGDLLCIVSQ</sequence>
<evidence type="ECO:0000256" key="9">
    <source>
        <dbReference type="PIRSR" id="PIRSR001594-1"/>
    </source>
</evidence>
<feature type="active site" evidence="9">
    <location>
        <position position="360"/>
    </location>
</feature>
<evidence type="ECO:0000256" key="10">
    <source>
        <dbReference type="PIRSR" id="PIRSR001594-2"/>
    </source>
</evidence>
<dbReference type="SUPFAM" id="SSF89000">
    <property type="entry name" value="post-HMGL domain-like"/>
    <property type="match status" value="1"/>
</dbReference>
<dbReference type="Proteomes" id="UP000006671">
    <property type="component" value="Unassembled WGS sequence"/>
</dbReference>
<feature type="binding site" evidence="10">
    <location>
        <position position="267"/>
    </location>
    <ligand>
        <name>ATP</name>
        <dbReference type="ChEBI" id="CHEBI:30616"/>
    </ligand>
</feature>
<reference evidence="18 19" key="1">
    <citation type="journal article" date="2010" name="Cell">
        <title>The genome of Naegleria gruberi illuminates early eukaryotic versatility.</title>
        <authorList>
            <person name="Fritz-Laylin L.K."/>
            <person name="Prochnik S.E."/>
            <person name="Ginger M.L."/>
            <person name="Dacks J.B."/>
            <person name="Carpenter M.L."/>
            <person name="Field M.C."/>
            <person name="Kuo A."/>
            <person name="Paredez A."/>
            <person name="Chapman J."/>
            <person name="Pham J."/>
            <person name="Shu S."/>
            <person name="Neupane R."/>
            <person name="Cipriano M."/>
            <person name="Mancuso J."/>
            <person name="Tu H."/>
            <person name="Salamov A."/>
            <person name="Lindquist E."/>
            <person name="Shapiro H."/>
            <person name="Lucas S."/>
            <person name="Grigoriev I.V."/>
            <person name="Cande W.Z."/>
            <person name="Fulton C."/>
            <person name="Rokhsar D.S."/>
            <person name="Dawson S.C."/>
        </authorList>
    </citation>
    <scope>NUCLEOTIDE SEQUENCE [LARGE SCALE GENOMIC DNA]</scope>
    <source>
        <strain evidence="18 19">NEG-M</strain>
    </source>
</reference>
<keyword evidence="5 8" id="KW-0547">Nucleotide-binding</keyword>
<dbReference type="KEGG" id="ngr:NAEGRDRAFT_82148"/>
<dbReference type="OMA" id="AEACICY"/>
<dbReference type="PROSITE" id="PS50979">
    <property type="entry name" value="BC"/>
    <property type="match status" value="1"/>
</dbReference>
<dbReference type="Pfam" id="PF00289">
    <property type="entry name" value="Biotin_carb_N"/>
    <property type="match status" value="1"/>
</dbReference>
<dbReference type="InterPro" id="IPR000891">
    <property type="entry name" value="PYR_CT"/>
</dbReference>
<evidence type="ECO:0000313" key="19">
    <source>
        <dbReference type="Proteomes" id="UP000006671"/>
    </source>
</evidence>
<dbReference type="PROSITE" id="PS50975">
    <property type="entry name" value="ATP_GRASP"/>
    <property type="match status" value="1"/>
</dbReference>
<dbReference type="STRING" id="5762.D2W2J6"/>
<keyword evidence="4 11" id="KW-0479">Metal-binding</keyword>
<feature type="domain" description="ATP-grasp" evidence="15">
    <location>
        <begin position="187"/>
        <end position="385"/>
    </location>
</feature>
<dbReference type="GO" id="GO:0005737">
    <property type="term" value="C:cytoplasm"/>
    <property type="evidence" value="ECO:0007669"/>
    <property type="project" value="TreeGrafter"/>
</dbReference>
<dbReference type="Gene3D" id="3.30.470.20">
    <property type="entry name" value="ATP-grasp fold, B domain"/>
    <property type="match status" value="1"/>
</dbReference>
<keyword evidence="6 8" id="KW-0067">ATP-binding</keyword>
<dbReference type="Pfam" id="PF02436">
    <property type="entry name" value="PYC_OADA"/>
    <property type="match status" value="1"/>
</dbReference>
<feature type="domain" description="Biotin carboxylation" evidence="16">
    <location>
        <begin position="65"/>
        <end position="518"/>
    </location>
</feature>
<evidence type="ECO:0000259" key="16">
    <source>
        <dbReference type="PROSITE" id="PS50979"/>
    </source>
</evidence>
<dbReference type="Pfam" id="PF02786">
    <property type="entry name" value="CPSase_L_D2"/>
    <property type="match status" value="1"/>
</dbReference>
<dbReference type="RefSeq" id="XP_002669470.1">
    <property type="nucleotide sequence ID" value="XM_002669424.1"/>
</dbReference>
<evidence type="ECO:0000256" key="5">
    <source>
        <dbReference type="ARBA" id="ARBA00022741"/>
    </source>
</evidence>
<dbReference type="Gene3D" id="3.10.600.10">
    <property type="entry name" value="pyruvate carboxylase f1077a mutant domain"/>
    <property type="match status" value="1"/>
</dbReference>
<dbReference type="eggNOG" id="KOG0369">
    <property type="taxonomic scope" value="Eukaryota"/>
</dbReference>
<evidence type="ECO:0000256" key="1">
    <source>
        <dbReference type="ARBA" id="ARBA00001953"/>
    </source>
</evidence>
<dbReference type="EC" id="6.4.1.1" evidence="2 8"/>
<dbReference type="InterPro" id="IPR005481">
    <property type="entry name" value="BC-like_N"/>
</dbReference>
<dbReference type="GO" id="GO:0004736">
    <property type="term" value="F:pyruvate carboxylase activity"/>
    <property type="evidence" value="ECO:0007669"/>
    <property type="project" value="UniProtKB-EC"/>
</dbReference>
<accession>D2W2J6</accession>
<dbReference type="SUPFAM" id="SSF51230">
    <property type="entry name" value="Single hybrid motif"/>
    <property type="match status" value="1"/>
</dbReference>
<dbReference type="Pfam" id="PF02785">
    <property type="entry name" value="Biotin_carb_C"/>
    <property type="match status" value="1"/>
</dbReference>
<protein>
    <recommendedName>
        <fullName evidence="2 8">Pyruvate carboxylase</fullName>
        <ecNumber evidence="2 8">6.4.1.1</ecNumber>
    </recommendedName>
</protein>
<dbReference type="FunFam" id="2.40.50.100:FF:000003">
    <property type="entry name" value="Acetyl-CoA carboxylase biotin carboxyl carrier protein"/>
    <property type="match status" value="1"/>
</dbReference>
<keyword evidence="3 8" id="KW-0436">Ligase</keyword>
<dbReference type="InterPro" id="IPR055268">
    <property type="entry name" value="PCB-like"/>
</dbReference>
<dbReference type="GO" id="GO:0046872">
    <property type="term" value="F:metal ion binding"/>
    <property type="evidence" value="ECO:0007669"/>
    <property type="project" value="UniProtKB-KW"/>
</dbReference>
<keyword evidence="7 8" id="KW-0092">Biotin</keyword>
<feature type="binding site" evidence="11">
    <location>
        <position position="805"/>
    </location>
    <ligand>
        <name>Mn(2+)</name>
        <dbReference type="ChEBI" id="CHEBI:29035"/>
    </ligand>
</feature>
<feature type="modified residue" description="N6-carboxylysine" evidence="12">
    <location>
        <position position="773"/>
    </location>
</feature>
<evidence type="ECO:0000256" key="2">
    <source>
        <dbReference type="ARBA" id="ARBA00013057"/>
    </source>
</evidence>
<dbReference type="CDD" id="cd07937">
    <property type="entry name" value="DRE_TIM_PC_TC_5S"/>
    <property type="match status" value="1"/>
</dbReference>
<dbReference type="InterPro" id="IPR005930">
    <property type="entry name" value="Pyruv_COase"/>
</dbReference>
<evidence type="ECO:0000256" key="8">
    <source>
        <dbReference type="PIRNR" id="PIRNR001594"/>
    </source>
</evidence>
<feature type="binding site" evidence="10">
    <location>
        <position position="183"/>
    </location>
    <ligand>
        <name>ATP</name>
        <dbReference type="ChEBI" id="CHEBI:30616"/>
    </ligand>
</feature>
<keyword evidence="18" id="KW-0670">Pyruvate</keyword>
<dbReference type="FunFam" id="3.20.20.70:FF:000033">
    <property type="entry name" value="Pyruvate carboxylase"/>
    <property type="match status" value="1"/>
</dbReference>
<comment type="cofactor">
    <cofactor evidence="1 8">
        <name>biotin</name>
        <dbReference type="ChEBI" id="CHEBI:57586"/>
    </cofactor>
</comment>
<feature type="modified residue" description="N6-biotinyllysine" evidence="12">
    <location>
        <position position="1165"/>
    </location>
</feature>
<gene>
    <name evidence="18" type="ORF">NAEGRDRAFT_82148</name>
</gene>
<evidence type="ECO:0000256" key="4">
    <source>
        <dbReference type="ARBA" id="ARBA00022723"/>
    </source>
</evidence>
<name>D2W2J6_NAEGR</name>
<feature type="binding site" evidence="11">
    <location>
        <position position="803"/>
    </location>
    <ligand>
        <name>Mn(2+)</name>
        <dbReference type="ChEBI" id="CHEBI:29035"/>
    </ligand>
</feature>
<evidence type="ECO:0000313" key="18">
    <source>
        <dbReference type="EMBL" id="EFC36726.1"/>
    </source>
</evidence>
<dbReference type="PANTHER" id="PTHR43778">
    <property type="entry name" value="PYRUVATE CARBOXYLASE"/>
    <property type="match status" value="1"/>
</dbReference>
<dbReference type="NCBIfam" id="NF009554">
    <property type="entry name" value="PRK12999.1"/>
    <property type="match status" value="1"/>
</dbReference>
<dbReference type="FunFam" id="3.30.1490.20:FF:000018">
    <property type="entry name" value="Biotin carboxylase"/>
    <property type="match status" value="1"/>
</dbReference>
<dbReference type="InterPro" id="IPR016185">
    <property type="entry name" value="PreATP-grasp_dom_sf"/>
</dbReference>
<organism evidence="19">
    <name type="scientific">Naegleria gruberi</name>
    <name type="common">Amoeba</name>
    <dbReference type="NCBI Taxonomy" id="5762"/>
    <lineage>
        <taxon>Eukaryota</taxon>
        <taxon>Discoba</taxon>
        <taxon>Heterolobosea</taxon>
        <taxon>Tetramitia</taxon>
        <taxon>Eutetramitia</taxon>
        <taxon>Vahlkampfiidae</taxon>
        <taxon>Naegleria</taxon>
    </lineage>
</organism>
<dbReference type="NCBIfam" id="TIGR01235">
    <property type="entry name" value="pyruv_carbox"/>
    <property type="match status" value="1"/>
</dbReference>
<dbReference type="SMART" id="SM00878">
    <property type="entry name" value="Biotin_carb_C"/>
    <property type="match status" value="1"/>
</dbReference>
<dbReference type="SUPFAM" id="SSF51246">
    <property type="entry name" value="Rudiment single hybrid motif"/>
    <property type="match status" value="1"/>
</dbReference>
<comment type="function">
    <text evidence="8">Catalyzes a 2-step reaction, involving the ATP-dependent carboxylation of the covalently attached biotin in the first step and the transfer of the carboxyl group to pyruvate in the second.</text>
</comment>
<dbReference type="InterPro" id="IPR000089">
    <property type="entry name" value="Biotin_lipoyl"/>
</dbReference>
<proteinExistence type="predicted"/>
<feature type="domain" description="Lipoyl-binding" evidence="14">
    <location>
        <begin position="1124"/>
        <end position="1199"/>
    </location>
</feature>
<dbReference type="OrthoDB" id="196847at2759"/>
<dbReference type="FunCoup" id="D2W2J6">
    <property type="interactions" value="303"/>
</dbReference>
<comment type="catalytic activity">
    <reaction evidence="8">
        <text>hydrogencarbonate + pyruvate + ATP = oxaloacetate + ADP + phosphate + H(+)</text>
        <dbReference type="Rhea" id="RHEA:20844"/>
        <dbReference type="ChEBI" id="CHEBI:15361"/>
        <dbReference type="ChEBI" id="CHEBI:15378"/>
        <dbReference type="ChEBI" id="CHEBI:16452"/>
        <dbReference type="ChEBI" id="CHEBI:17544"/>
        <dbReference type="ChEBI" id="CHEBI:30616"/>
        <dbReference type="ChEBI" id="CHEBI:43474"/>
        <dbReference type="ChEBI" id="CHEBI:456216"/>
        <dbReference type="EC" id="6.4.1.1"/>
    </reaction>
</comment>